<feature type="chain" id="PRO_5046915629" evidence="1">
    <location>
        <begin position="27"/>
        <end position="253"/>
    </location>
</feature>
<dbReference type="EMBL" id="LVVL01000001">
    <property type="protein sequence ID" value="OAN15837.1"/>
    <property type="molecule type" value="Genomic_DNA"/>
</dbReference>
<reference evidence="2 3" key="1">
    <citation type="submission" date="2016-03" db="EMBL/GenBank/DDBJ databases">
        <authorList>
            <person name="Cho S.-Y."/>
            <person name="Lim S."/>
            <person name="Kim H."/>
            <person name="Soh E.H."/>
            <person name="Moon J.S."/>
        </authorList>
    </citation>
    <scope>NUCLEOTIDE SEQUENCE [LARGE SCALE GENOMIC DNA]</scope>
    <source>
        <strain evidence="2 3">KCTC 3810</strain>
    </source>
</reference>
<keyword evidence="3" id="KW-1185">Reference proteome</keyword>
<evidence type="ECO:0000313" key="2">
    <source>
        <dbReference type="EMBL" id="OAN15837.1"/>
    </source>
</evidence>
<keyword evidence="1" id="KW-0732">Signal</keyword>
<feature type="signal peptide" evidence="1">
    <location>
        <begin position="1"/>
        <end position="26"/>
    </location>
</feature>
<accession>A0ABX2VC68</accession>
<gene>
    <name evidence="2" type="ORF">A3783_07870</name>
</gene>
<name>A0ABX2VC68_9BACL</name>
<comment type="caution">
    <text evidence="2">The sequence shown here is derived from an EMBL/GenBank/DDBJ whole genome shotgun (WGS) entry which is preliminary data.</text>
</comment>
<proteinExistence type="predicted"/>
<evidence type="ECO:0000313" key="3">
    <source>
        <dbReference type="Proteomes" id="UP000078447"/>
    </source>
</evidence>
<protein>
    <submittedName>
        <fullName evidence="2">Uncharacterized protein</fullName>
    </submittedName>
</protein>
<evidence type="ECO:0000256" key="1">
    <source>
        <dbReference type="SAM" id="SignalP"/>
    </source>
</evidence>
<sequence>MKNVIKSLVVLSVSLGLMLTGFPSNEAVAKTKKETQHDTFKKLKMNASMTSAAKVMYGKNYKKHLCDRPEDEVKVNLLCSGELNDSNTYDKSGKLKYLKYEFYLYPDAKVSNESDNPDEVTFQTVRMLLVFKSKEHSKQLKLVEKHWFDSSAVNSKRVYNDQKIKKGMTKKQLDGVLTGTGIGKHERVAYIDYSKVGKQAGKKQPVFPKAYKTYSYSVLNQKENVLYYFETKYSRTKKEYVVSYVDTWTQDNK</sequence>
<dbReference type="RefSeq" id="WP_028106619.1">
    <property type="nucleotide sequence ID" value="NZ_LVVL01000001.1"/>
</dbReference>
<dbReference type="Proteomes" id="UP000078447">
    <property type="component" value="Unassembled WGS sequence"/>
</dbReference>
<organism evidence="2 3">
    <name type="scientific">Exiguobacterium undae</name>
    <dbReference type="NCBI Taxonomy" id="169177"/>
    <lineage>
        <taxon>Bacteria</taxon>
        <taxon>Bacillati</taxon>
        <taxon>Bacillota</taxon>
        <taxon>Bacilli</taxon>
        <taxon>Bacillales</taxon>
        <taxon>Bacillales Family XII. Incertae Sedis</taxon>
        <taxon>Exiguobacterium</taxon>
    </lineage>
</organism>